<name>A0AAW2BT71_9ROSI</name>
<gene>
    <name evidence="2" type="ORF">SO802_029464</name>
</gene>
<sequence>MKASLASWWRQRRHDEPARRLFLRQRREHDTIGGIAREPEPELWKESDETGGSPRVLDTEKSFYYHEESLRQALADDLHQRLSTR</sequence>
<evidence type="ECO:0000256" key="1">
    <source>
        <dbReference type="SAM" id="MobiDB-lite"/>
    </source>
</evidence>
<protein>
    <submittedName>
        <fullName evidence="2">Uncharacterized protein</fullName>
    </submittedName>
</protein>
<dbReference type="AlphaFoldDB" id="A0AAW2BT71"/>
<reference evidence="2 3" key="1">
    <citation type="submission" date="2024-01" db="EMBL/GenBank/DDBJ databases">
        <title>A telomere-to-telomere, gap-free genome of sweet tea (Lithocarpus litseifolius).</title>
        <authorList>
            <person name="Zhou J."/>
        </authorList>
    </citation>
    <scope>NUCLEOTIDE SEQUENCE [LARGE SCALE GENOMIC DNA]</scope>
    <source>
        <strain evidence="2">Zhou-2022a</strain>
        <tissue evidence="2">Leaf</tissue>
    </source>
</reference>
<evidence type="ECO:0000313" key="3">
    <source>
        <dbReference type="Proteomes" id="UP001459277"/>
    </source>
</evidence>
<proteinExistence type="predicted"/>
<dbReference type="EMBL" id="JAZDWU010000010">
    <property type="protein sequence ID" value="KAK9989225.1"/>
    <property type="molecule type" value="Genomic_DNA"/>
</dbReference>
<evidence type="ECO:0000313" key="2">
    <source>
        <dbReference type="EMBL" id="KAK9989225.1"/>
    </source>
</evidence>
<feature type="region of interest" description="Disordered" evidence="1">
    <location>
        <begin position="32"/>
        <end position="56"/>
    </location>
</feature>
<comment type="caution">
    <text evidence="2">The sequence shown here is derived from an EMBL/GenBank/DDBJ whole genome shotgun (WGS) entry which is preliminary data.</text>
</comment>
<dbReference type="Proteomes" id="UP001459277">
    <property type="component" value="Unassembled WGS sequence"/>
</dbReference>
<accession>A0AAW2BT71</accession>
<organism evidence="2 3">
    <name type="scientific">Lithocarpus litseifolius</name>
    <dbReference type="NCBI Taxonomy" id="425828"/>
    <lineage>
        <taxon>Eukaryota</taxon>
        <taxon>Viridiplantae</taxon>
        <taxon>Streptophyta</taxon>
        <taxon>Embryophyta</taxon>
        <taxon>Tracheophyta</taxon>
        <taxon>Spermatophyta</taxon>
        <taxon>Magnoliopsida</taxon>
        <taxon>eudicotyledons</taxon>
        <taxon>Gunneridae</taxon>
        <taxon>Pentapetalae</taxon>
        <taxon>rosids</taxon>
        <taxon>fabids</taxon>
        <taxon>Fagales</taxon>
        <taxon>Fagaceae</taxon>
        <taxon>Lithocarpus</taxon>
    </lineage>
</organism>
<feature type="compositionally biased region" description="Basic and acidic residues" evidence="1">
    <location>
        <begin position="32"/>
        <end position="48"/>
    </location>
</feature>
<keyword evidence="3" id="KW-1185">Reference proteome</keyword>